<dbReference type="Pfam" id="PF14237">
    <property type="entry name" value="GYF_2"/>
    <property type="match status" value="1"/>
</dbReference>
<dbReference type="AlphaFoldDB" id="B4D8S0"/>
<feature type="region of interest" description="Disordered" evidence="1">
    <location>
        <begin position="45"/>
        <end position="71"/>
    </location>
</feature>
<dbReference type="RefSeq" id="WP_006982631.1">
    <property type="nucleotide sequence ID" value="NZ_ABVL01000023.1"/>
</dbReference>
<evidence type="ECO:0000256" key="1">
    <source>
        <dbReference type="SAM" id="MobiDB-lite"/>
    </source>
</evidence>
<protein>
    <recommendedName>
        <fullName evidence="2">GYF domain-containing protein</fullName>
    </recommendedName>
</protein>
<dbReference type="InParanoid" id="B4D8S0"/>
<evidence type="ECO:0000313" key="4">
    <source>
        <dbReference type="Proteomes" id="UP000005824"/>
    </source>
</evidence>
<feature type="compositionally biased region" description="Pro residues" evidence="1">
    <location>
        <begin position="57"/>
        <end position="69"/>
    </location>
</feature>
<keyword evidence="4" id="KW-1185">Reference proteome</keyword>
<feature type="domain" description="GYF" evidence="2">
    <location>
        <begin position="4"/>
        <end position="49"/>
    </location>
</feature>
<comment type="caution">
    <text evidence="3">The sequence shown here is derived from an EMBL/GenBank/DDBJ whole genome shotgun (WGS) entry which is preliminary data.</text>
</comment>
<evidence type="ECO:0000313" key="3">
    <source>
        <dbReference type="EMBL" id="EDY17128.1"/>
    </source>
</evidence>
<sequence length="273" mass="30089">MNIYILRDGEKMGPFSEEAVRTLIQQGDFEAEDLACRMGSSEWEPLGKVLETSAEPPAEPPPPPPPPEPATAEQIAFLSYFAIPIPAGLLKEEAGAQMAKAKEEPKNAKKLALWDIEKLQLHPDLFAAELKARKEDRAQFFHDLCQTAGSDYFTGVTKAHCQVLVAFLDVKFPRWDANEADATERYFFPAVAEKFPQLVHKAWRGKFHYGHSPGGDGGQSRQIAHSEAGPTLRLASRCAPARVAVRIVRSGGPLPRICRHARLEMGPRDSAAP</sequence>
<reference evidence="3 4" key="1">
    <citation type="journal article" date="2011" name="J. Bacteriol.">
        <title>Genome sequence of Chthoniobacter flavus Ellin428, an aerobic heterotrophic soil bacterium.</title>
        <authorList>
            <person name="Kant R."/>
            <person name="van Passel M.W."/>
            <person name="Palva A."/>
            <person name="Lucas S."/>
            <person name="Lapidus A."/>
            <person name="Glavina Del Rio T."/>
            <person name="Dalin E."/>
            <person name="Tice H."/>
            <person name="Bruce D."/>
            <person name="Goodwin L."/>
            <person name="Pitluck S."/>
            <person name="Larimer F.W."/>
            <person name="Land M.L."/>
            <person name="Hauser L."/>
            <person name="Sangwan P."/>
            <person name="de Vos W.M."/>
            <person name="Janssen P.H."/>
            <person name="Smidt H."/>
        </authorList>
    </citation>
    <scope>NUCLEOTIDE SEQUENCE [LARGE SCALE GENOMIC DNA]</scope>
    <source>
        <strain evidence="3 4">Ellin428</strain>
    </source>
</reference>
<accession>B4D8S0</accession>
<organism evidence="3 4">
    <name type="scientific">Chthoniobacter flavus Ellin428</name>
    <dbReference type="NCBI Taxonomy" id="497964"/>
    <lineage>
        <taxon>Bacteria</taxon>
        <taxon>Pseudomonadati</taxon>
        <taxon>Verrucomicrobiota</taxon>
        <taxon>Spartobacteria</taxon>
        <taxon>Chthoniobacterales</taxon>
        <taxon>Chthoniobacteraceae</taxon>
        <taxon>Chthoniobacter</taxon>
    </lineage>
</organism>
<evidence type="ECO:0000259" key="2">
    <source>
        <dbReference type="Pfam" id="PF14237"/>
    </source>
</evidence>
<gene>
    <name evidence="3" type="ORF">CfE428DRAFT_5310</name>
</gene>
<dbReference type="Proteomes" id="UP000005824">
    <property type="component" value="Unassembled WGS sequence"/>
</dbReference>
<dbReference type="InterPro" id="IPR025640">
    <property type="entry name" value="GYF_2"/>
</dbReference>
<name>B4D8S0_9BACT</name>
<dbReference type="EMBL" id="ABVL01000023">
    <property type="protein sequence ID" value="EDY17128.1"/>
    <property type="molecule type" value="Genomic_DNA"/>
</dbReference>
<proteinExistence type="predicted"/>